<keyword evidence="11" id="KW-0175">Coiled coil</keyword>
<evidence type="ECO:0000256" key="1">
    <source>
        <dbReference type="ARBA" id="ARBA00000085"/>
    </source>
</evidence>
<dbReference type="SMART" id="SM00387">
    <property type="entry name" value="HATPase_c"/>
    <property type="match status" value="1"/>
</dbReference>
<dbReference type="PROSITE" id="PS50110">
    <property type="entry name" value="RESPONSE_REGULATORY"/>
    <property type="match status" value="2"/>
</dbReference>
<dbReference type="InterPro" id="IPR050903">
    <property type="entry name" value="Bact_Chemotaxis_MeTrfase"/>
</dbReference>
<feature type="domain" description="CheR-type methyltransferase" evidence="19">
    <location>
        <begin position="222"/>
        <end position="462"/>
    </location>
</feature>
<dbReference type="Pfam" id="PF02518">
    <property type="entry name" value="HATPase_c"/>
    <property type="match status" value="1"/>
</dbReference>
<dbReference type="Pfam" id="PF13596">
    <property type="entry name" value="PAS_10"/>
    <property type="match status" value="1"/>
</dbReference>
<dbReference type="PROSITE" id="PS50109">
    <property type="entry name" value="HIS_KIN"/>
    <property type="match status" value="1"/>
</dbReference>
<dbReference type="CDD" id="cd06170">
    <property type="entry name" value="LuxR_C_like"/>
    <property type="match status" value="1"/>
</dbReference>
<proteinExistence type="predicted"/>
<comment type="caution">
    <text evidence="20">The sequence shown here is derived from an EMBL/GenBank/DDBJ whole genome shotgun (WGS) entry which is preliminary data.</text>
</comment>
<dbReference type="GO" id="GO:0000155">
    <property type="term" value="F:phosphorelay sensor kinase activity"/>
    <property type="evidence" value="ECO:0007669"/>
    <property type="project" value="InterPro"/>
</dbReference>
<dbReference type="Pfam" id="PF00512">
    <property type="entry name" value="HisKA"/>
    <property type="match status" value="1"/>
</dbReference>
<dbReference type="Gene3D" id="3.40.50.180">
    <property type="entry name" value="Methylesterase CheB, C-terminal domain"/>
    <property type="match status" value="1"/>
</dbReference>
<evidence type="ECO:0000256" key="7">
    <source>
        <dbReference type="ARBA" id="ARBA00023125"/>
    </source>
</evidence>
<dbReference type="PROSITE" id="PS50123">
    <property type="entry name" value="CHER"/>
    <property type="match status" value="1"/>
</dbReference>
<evidence type="ECO:0000256" key="12">
    <source>
        <dbReference type="SAM" id="MobiDB-lite"/>
    </source>
</evidence>
<evidence type="ECO:0000259" key="17">
    <source>
        <dbReference type="PROSITE" id="PS50113"/>
    </source>
</evidence>
<feature type="domain" description="PAC" evidence="17">
    <location>
        <begin position="798"/>
        <end position="848"/>
    </location>
</feature>
<dbReference type="PROSITE" id="PS50122">
    <property type="entry name" value="CHEB"/>
    <property type="match status" value="1"/>
</dbReference>
<comment type="catalytic activity">
    <reaction evidence="1">
        <text>ATP + protein L-histidine = ADP + protein N-phospho-L-histidine.</text>
        <dbReference type="EC" id="2.7.13.3"/>
    </reaction>
</comment>
<gene>
    <name evidence="20" type="ORF">MPC4_10350</name>
</gene>
<reference evidence="20 21" key="1">
    <citation type="submission" date="2019-05" db="EMBL/GenBank/DDBJ databases">
        <authorList>
            <person name="Farhan Ul Haque M."/>
        </authorList>
    </citation>
    <scope>NUCLEOTIDE SEQUENCE [LARGE SCALE GENOMIC DNA]</scope>
    <source>
        <strain evidence="20">2</strain>
    </source>
</reference>
<evidence type="ECO:0000256" key="2">
    <source>
        <dbReference type="ARBA" id="ARBA00012438"/>
    </source>
</evidence>
<dbReference type="SUPFAM" id="SSF55874">
    <property type="entry name" value="ATPase domain of HSP90 chaperone/DNA topoisomerase II/histidine kinase"/>
    <property type="match status" value="1"/>
</dbReference>
<organism evidence="20 21">
    <name type="scientific">Methylocella tundrae</name>
    <dbReference type="NCBI Taxonomy" id="227605"/>
    <lineage>
        <taxon>Bacteria</taxon>
        <taxon>Pseudomonadati</taxon>
        <taxon>Pseudomonadota</taxon>
        <taxon>Alphaproteobacteria</taxon>
        <taxon>Hyphomicrobiales</taxon>
        <taxon>Beijerinckiaceae</taxon>
        <taxon>Methylocella</taxon>
    </lineage>
</organism>
<dbReference type="PROSITE" id="PS00622">
    <property type="entry name" value="HTH_LUXR_1"/>
    <property type="match status" value="1"/>
</dbReference>
<dbReference type="Pfam" id="PF00072">
    <property type="entry name" value="Response_reg"/>
    <property type="match status" value="2"/>
</dbReference>
<dbReference type="PROSITE" id="PS50113">
    <property type="entry name" value="PAC"/>
    <property type="match status" value="1"/>
</dbReference>
<dbReference type="Gene3D" id="3.40.50.150">
    <property type="entry name" value="Vaccinia Virus protein VP39"/>
    <property type="match status" value="1"/>
</dbReference>
<evidence type="ECO:0000259" key="19">
    <source>
        <dbReference type="PROSITE" id="PS50123"/>
    </source>
</evidence>
<dbReference type="InterPro" id="IPR011006">
    <property type="entry name" value="CheY-like_superfamily"/>
</dbReference>
<evidence type="ECO:0000256" key="8">
    <source>
        <dbReference type="ARBA" id="ARBA00023163"/>
    </source>
</evidence>
<dbReference type="InterPro" id="IPR035909">
    <property type="entry name" value="CheB_C"/>
</dbReference>
<feature type="coiled-coil region" evidence="11">
    <location>
        <begin position="659"/>
        <end position="728"/>
    </location>
</feature>
<evidence type="ECO:0000313" key="20">
    <source>
        <dbReference type="EMBL" id="VTZ48400.1"/>
    </source>
</evidence>
<keyword evidence="5" id="KW-0902">Two-component regulatory system</keyword>
<keyword evidence="3" id="KW-0145">Chemotaxis</keyword>
<dbReference type="Proteomes" id="UP000485880">
    <property type="component" value="Unassembled WGS sequence"/>
</dbReference>
<evidence type="ECO:0000313" key="21">
    <source>
        <dbReference type="Proteomes" id="UP000485880"/>
    </source>
</evidence>
<dbReference type="GO" id="GO:0006355">
    <property type="term" value="P:regulation of DNA-templated transcription"/>
    <property type="evidence" value="ECO:0007669"/>
    <property type="project" value="InterPro"/>
</dbReference>
<feature type="region of interest" description="Disordered" evidence="12">
    <location>
        <begin position="1347"/>
        <end position="1368"/>
    </location>
</feature>
<dbReference type="Gene3D" id="3.30.565.10">
    <property type="entry name" value="Histidine kinase-like ATPase, C-terminal domain"/>
    <property type="match status" value="1"/>
</dbReference>
<keyword evidence="20" id="KW-0378">Hydrolase</keyword>
<feature type="domain" description="Response regulatory" evidence="15">
    <location>
        <begin position="1229"/>
        <end position="1346"/>
    </location>
</feature>
<dbReference type="InterPro" id="IPR036388">
    <property type="entry name" value="WH-like_DNA-bd_sf"/>
</dbReference>
<dbReference type="SUPFAM" id="SSF53335">
    <property type="entry name" value="S-adenosyl-L-methionine-dependent methyltransferases"/>
    <property type="match status" value="1"/>
</dbReference>
<dbReference type="InterPro" id="IPR035965">
    <property type="entry name" value="PAS-like_dom_sf"/>
</dbReference>
<feature type="domain" description="Response regulatory" evidence="15">
    <location>
        <begin position="1373"/>
        <end position="1487"/>
    </location>
</feature>
<dbReference type="GO" id="GO:0000156">
    <property type="term" value="F:phosphorelay response regulator activity"/>
    <property type="evidence" value="ECO:0007669"/>
    <property type="project" value="InterPro"/>
</dbReference>
<dbReference type="InterPro" id="IPR000014">
    <property type="entry name" value="PAS"/>
</dbReference>
<evidence type="ECO:0000256" key="11">
    <source>
        <dbReference type="SAM" id="Coils"/>
    </source>
</evidence>
<dbReference type="GO" id="GO:0003677">
    <property type="term" value="F:DNA binding"/>
    <property type="evidence" value="ECO:0007669"/>
    <property type="project" value="UniProtKB-KW"/>
</dbReference>
<dbReference type="InterPro" id="IPR005467">
    <property type="entry name" value="His_kinase_dom"/>
</dbReference>
<keyword evidence="7" id="KW-0238">DNA-binding</keyword>
<dbReference type="Pfam" id="PF00196">
    <property type="entry name" value="GerE"/>
    <property type="match status" value="1"/>
</dbReference>
<dbReference type="InterPro" id="IPR022642">
    <property type="entry name" value="CheR_C"/>
</dbReference>
<dbReference type="Gene3D" id="1.10.10.10">
    <property type="entry name" value="Winged helix-like DNA-binding domain superfamily/Winged helix DNA-binding domain"/>
    <property type="match status" value="1"/>
</dbReference>
<dbReference type="InterPro" id="IPR001789">
    <property type="entry name" value="Sig_transdc_resp-reg_receiver"/>
</dbReference>
<keyword evidence="6" id="KW-0805">Transcription regulation</keyword>
<keyword evidence="4 10" id="KW-0597">Phosphoprotein</keyword>
<name>A0A8B6M2D6_METTU</name>
<protein>
    <recommendedName>
        <fullName evidence="2">histidine kinase</fullName>
        <ecNumber evidence="2">2.7.13.3</ecNumber>
    </recommendedName>
</protein>
<dbReference type="FunFam" id="3.30.565.10:FF:000049">
    <property type="entry name" value="Two-component sensor histidine kinase"/>
    <property type="match status" value="1"/>
</dbReference>
<evidence type="ECO:0000256" key="9">
    <source>
        <dbReference type="PROSITE-ProRule" id="PRU00050"/>
    </source>
</evidence>
<dbReference type="Gene3D" id="1.10.287.130">
    <property type="match status" value="1"/>
</dbReference>
<dbReference type="Pfam" id="PF01339">
    <property type="entry name" value="CheB_methylest"/>
    <property type="match status" value="1"/>
</dbReference>
<dbReference type="InterPro" id="IPR000673">
    <property type="entry name" value="Sig_transdc_resp-reg_Me-estase"/>
</dbReference>
<evidence type="ECO:0000259" key="13">
    <source>
        <dbReference type="PROSITE" id="PS50043"/>
    </source>
</evidence>
<dbReference type="PRINTS" id="PR00038">
    <property type="entry name" value="HTHLUXR"/>
</dbReference>
<feature type="domain" description="Histidine kinase" evidence="14">
    <location>
        <begin position="993"/>
        <end position="1206"/>
    </location>
</feature>
<sequence length="1574" mass="173012">MEPLRTNVTLPLISVAPAEADEGLIVVGVGAGVGDLDALLHLLSVAPNIDGMCFVLIHRYERSDDIIALLERRVSTPVVEIADDMLLRSNHIYVAPADVYVGLRHAAFHVEPRDPSHKLGSPFDYFLCALASEYGVRSIAVILSGMSDDTGAGSSAVSERGCLVVSQDHCRLGNNGPSHRADAGCAADLVLPVERIPDLLLWLSVANKRRGLGPSAVGTHPLAQIFRHLSGTTRRNIQSYKDAILLRRVFRRMTTLGITDLTRYLGSLKGPSDELHLLAKDMLIHVTSFFRDPISYDFLAKTVIPKLVRQHPRTDPIRIWVAGCSTGEEAYSIAILFFEEILRTKRDLKLQIFASDASEEAIARGRAGLYSHSIRHQVSGPRLRRFFSKEADGYRVIPRLRESILFTVHDLMTDAPFSRLDMIICRNVLIYMRREIQETILSLFHFGLRERGIFFVGVADTIGAYGSGFKPVSYAHRIFERTGGQQRRPLLLPLRRTMEGPQIMPARLEREISTTVLRETTQQLLLQTYAPASIMVNHRYEILDYTGPIERYLKIRHPEAGCELASVLQDGVLPNVQAALRRAIHQGGASTLLGAKVERDGRSVSVVISAQPVPIDGKELLLVTFSDKSDEQCGDQLAPAEEQQSLLNIQLEEELVSTRKRLEITIRDLELTNEELLIANQEAMSVNEELQSMNEELEASKEEMQSLNEELMILNQQLQDTAEQQRSSAIDLRNILNSSDVATLFLDGKFNIRFFTPPARALFGLIASDLGRPLADLARRFTDDRLLDNARSVLANLLPSKREILTEDGHWYLRKITPYRTDEGRAEGVVITFADITEVKLVERDIRAAHAFAESVVETVREPLIVLDKMLAVSVVNKALRDLFGADARQFIGLALADTPARQLAPLMQNILDAERDGYGHVENYRIEIDIPPRGRLTLRMTTRGIGGNTSAAGMILLVLEDVTEKERVEHGLMAAKEGSEQANLIKSQFLAAASHDLRQPLQSLRLLSAILQRKLDDEEALKLNAKCGETIDSMIGVVNAILDINQLEAGAIRPIMQSFPANMLLNKLHSEFNVLVQAKGLRWWVASCNRNLRSDPRLLMQILRNLVNNAIKFTASGKLVVGCRRRGDKVSLEVWDSGPGIPDADIEKMFDFFHKGEATPPGTDEGLGLGLAIVRNLSEILGHEIKVVSHVGKGSCFSVLVPIGAQSNGDPVVLDGGHRAVARQRGVRILVVEDEPCVRESLELLFADEGHFIASATSGGEAVRLVSYGTFRPEIIVVDYSIPGGMSGLDVIDEVRAILGQQIPAVVLTGDISSATFAKIATRSAIHLAKPVRADELLDTIHRLQTRTPPARPISPPGSELDTPADSASAETIVVVDDDACVRDSIQQLLESYGHRVATYASGQLFIESKGANSGSCLILDARMPGMDGFSVLANITKRSIHPPAIMITGHGDVQTAVKAMKAGAFDFIEKPVDADALRASVERALRAATNSQDHMSQCATAARNVARLSKRQRAVMDLVVSGHANKVIANRLGIGQRTVESHRAAVMKKLGAKTFADLIRFALAAPQSPDTN</sequence>
<feature type="domain" description="HTH luxR-type" evidence="13">
    <location>
        <begin position="1503"/>
        <end position="1568"/>
    </location>
</feature>
<dbReference type="EMBL" id="CABFMQ020000001">
    <property type="protein sequence ID" value="VTZ48400.1"/>
    <property type="molecule type" value="Genomic_DNA"/>
</dbReference>
<dbReference type="Pfam" id="PF01739">
    <property type="entry name" value="CheR"/>
    <property type="match status" value="1"/>
</dbReference>
<comment type="caution">
    <text evidence="9">Lacks conserved residue(s) required for the propagation of feature annotation.</text>
</comment>
<dbReference type="InterPro" id="IPR003594">
    <property type="entry name" value="HATPase_dom"/>
</dbReference>
<dbReference type="FunFam" id="3.40.50.2300:FF:000018">
    <property type="entry name" value="DNA-binding transcriptional regulator NtrC"/>
    <property type="match status" value="1"/>
</dbReference>
<dbReference type="Gene3D" id="3.30.450.20">
    <property type="entry name" value="PAS domain"/>
    <property type="match status" value="2"/>
</dbReference>
<dbReference type="Gene3D" id="3.40.50.2300">
    <property type="match status" value="2"/>
</dbReference>
<dbReference type="InterPro" id="IPR000792">
    <property type="entry name" value="Tscrpt_reg_LuxR_C"/>
</dbReference>
<dbReference type="SUPFAM" id="SSF55785">
    <property type="entry name" value="PYP-like sensor domain (PAS domain)"/>
    <property type="match status" value="2"/>
</dbReference>
<dbReference type="SMART" id="SM00138">
    <property type="entry name" value="MeTrc"/>
    <property type="match status" value="1"/>
</dbReference>
<dbReference type="SUPFAM" id="SSF52172">
    <property type="entry name" value="CheY-like"/>
    <property type="match status" value="2"/>
</dbReference>
<dbReference type="GO" id="GO:0006935">
    <property type="term" value="P:chemotaxis"/>
    <property type="evidence" value="ECO:0007669"/>
    <property type="project" value="UniProtKB-KW"/>
</dbReference>
<dbReference type="SUPFAM" id="SSF52738">
    <property type="entry name" value="Methylesterase CheB, C-terminal domain"/>
    <property type="match status" value="1"/>
</dbReference>
<dbReference type="InterPro" id="IPR036097">
    <property type="entry name" value="HisK_dim/P_sf"/>
</dbReference>
<evidence type="ECO:0000259" key="16">
    <source>
        <dbReference type="PROSITE" id="PS50112"/>
    </source>
</evidence>
<dbReference type="InterPro" id="IPR000780">
    <property type="entry name" value="CheR_MeTrfase"/>
</dbReference>
<evidence type="ECO:0000256" key="6">
    <source>
        <dbReference type="ARBA" id="ARBA00023015"/>
    </source>
</evidence>
<dbReference type="EC" id="2.7.13.3" evidence="2"/>
<dbReference type="InterPro" id="IPR000700">
    <property type="entry name" value="PAS-assoc_C"/>
</dbReference>
<dbReference type="CDD" id="cd00082">
    <property type="entry name" value="HisKA"/>
    <property type="match status" value="1"/>
</dbReference>
<dbReference type="SMART" id="SM00091">
    <property type="entry name" value="PAS"/>
    <property type="match status" value="3"/>
</dbReference>
<dbReference type="SUPFAM" id="SSF47757">
    <property type="entry name" value="Chemotaxis receptor methyltransferase CheR, N-terminal domain"/>
    <property type="match status" value="1"/>
</dbReference>
<dbReference type="SUPFAM" id="SSF46894">
    <property type="entry name" value="C-terminal effector domain of the bipartite response regulators"/>
    <property type="match status" value="1"/>
</dbReference>
<keyword evidence="8" id="KW-0804">Transcription</keyword>
<evidence type="ECO:0000256" key="3">
    <source>
        <dbReference type="ARBA" id="ARBA00022500"/>
    </source>
</evidence>
<accession>A0A8B6M2D6</accession>
<feature type="modified residue" description="4-aspartylphosphate" evidence="10">
    <location>
        <position position="1422"/>
    </location>
</feature>
<dbReference type="InterPro" id="IPR036890">
    <property type="entry name" value="HATPase_C_sf"/>
</dbReference>
<dbReference type="SUPFAM" id="SSF47384">
    <property type="entry name" value="Homodimeric domain of signal transducing histidine kinase"/>
    <property type="match status" value="1"/>
</dbReference>
<dbReference type="SMART" id="SM00448">
    <property type="entry name" value="REC"/>
    <property type="match status" value="2"/>
</dbReference>
<dbReference type="InterPro" id="IPR003661">
    <property type="entry name" value="HisK_dim/P_dom"/>
</dbReference>
<dbReference type="NCBIfam" id="TIGR00229">
    <property type="entry name" value="sensory_box"/>
    <property type="match status" value="1"/>
</dbReference>
<evidence type="ECO:0000256" key="10">
    <source>
        <dbReference type="PROSITE-ProRule" id="PRU00169"/>
    </source>
</evidence>
<keyword evidence="21" id="KW-1185">Reference proteome</keyword>
<dbReference type="GO" id="GO:0008984">
    <property type="term" value="F:protein-glutamate methylesterase activity"/>
    <property type="evidence" value="ECO:0007669"/>
    <property type="project" value="InterPro"/>
</dbReference>
<evidence type="ECO:0000256" key="4">
    <source>
        <dbReference type="ARBA" id="ARBA00022553"/>
    </source>
</evidence>
<dbReference type="GO" id="GO:0008757">
    <property type="term" value="F:S-adenosylmethionine-dependent methyltransferase activity"/>
    <property type="evidence" value="ECO:0007669"/>
    <property type="project" value="InterPro"/>
</dbReference>
<evidence type="ECO:0000259" key="14">
    <source>
        <dbReference type="PROSITE" id="PS50109"/>
    </source>
</evidence>
<dbReference type="SMART" id="SM00388">
    <property type="entry name" value="HisKA"/>
    <property type="match status" value="1"/>
</dbReference>
<dbReference type="InterPro" id="IPR016032">
    <property type="entry name" value="Sig_transdc_resp-reg_C-effctor"/>
</dbReference>
<dbReference type="SMART" id="SM00421">
    <property type="entry name" value="HTH_LUXR"/>
    <property type="match status" value="1"/>
</dbReference>
<dbReference type="GO" id="GO:0005737">
    <property type="term" value="C:cytoplasm"/>
    <property type="evidence" value="ECO:0007669"/>
    <property type="project" value="InterPro"/>
</dbReference>
<evidence type="ECO:0000259" key="18">
    <source>
        <dbReference type="PROSITE" id="PS50122"/>
    </source>
</evidence>
<feature type="modified residue" description="4-aspartylphosphate" evidence="10">
    <location>
        <position position="1280"/>
    </location>
</feature>
<dbReference type="InterPro" id="IPR029063">
    <property type="entry name" value="SAM-dependent_MTases_sf"/>
</dbReference>
<feature type="domain" description="PAS" evidence="16">
    <location>
        <begin position="849"/>
        <end position="893"/>
    </location>
</feature>
<dbReference type="PROSITE" id="PS50112">
    <property type="entry name" value="PAS"/>
    <property type="match status" value="1"/>
</dbReference>
<dbReference type="PROSITE" id="PS50043">
    <property type="entry name" value="HTH_LUXR_2"/>
    <property type="match status" value="1"/>
</dbReference>
<evidence type="ECO:0000256" key="5">
    <source>
        <dbReference type="ARBA" id="ARBA00023012"/>
    </source>
</evidence>
<evidence type="ECO:0000259" key="15">
    <source>
        <dbReference type="PROSITE" id="PS50110"/>
    </source>
</evidence>
<dbReference type="PRINTS" id="PR00996">
    <property type="entry name" value="CHERMTFRASE"/>
</dbReference>
<feature type="domain" description="CheB-type methylesterase" evidence="18">
    <location>
        <begin position="20"/>
        <end position="201"/>
    </location>
</feature>
<dbReference type="PANTHER" id="PTHR24422">
    <property type="entry name" value="CHEMOTAXIS PROTEIN METHYLTRANSFERASE"/>
    <property type="match status" value="1"/>
</dbReference>